<dbReference type="InterPro" id="IPR004105">
    <property type="entry name" value="CheA-like_dim"/>
</dbReference>
<evidence type="ECO:0000256" key="5">
    <source>
        <dbReference type="ARBA" id="ARBA00022553"/>
    </source>
</evidence>
<accession>H9UK81</accession>
<dbReference type="GO" id="GO:0005524">
    <property type="term" value="F:ATP binding"/>
    <property type="evidence" value="ECO:0007669"/>
    <property type="project" value="UniProtKB-KW"/>
</dbReference>
<dbReference type="InterPro" id="IPR008207">
    <property type="entry name" value="Sig_transdc_His_kin_Hpt_dom"/>
</dbReference>
<feature type="domain" description="Histidine kinase" evidence="14">
    <location>
        <begin position="377"/>
        <end position="580"/>
    </location>
</feature>
<evidence type="ECO:0000256" key="10">
    <source>
        <dbReference type="ARBA" id="ARBA00023012"/>
    </source>
</evidence>
<evidence type="ECO:0000259" key="14">
    <source>
        <dbReference type="PROSITE" id="PS50109"/>
    </source>
</evidence>
<dbReference type="EC" id="2.7.13.3" evidence="2"/>
<comment type="function">
    <text evidence="11">Involved in the transmission of sensory signals from the chemoreceptors to the flagellar motors. CheA is autophosphorylated; it can transfer its phosphate group to either CheB or CheY.</text>
</comment>
<evidence type="ECO:0000256" key="1">
    <source>
        <dbReference type="ARBA" id="ARBA00000085"/>
    </source>
</evidence>
<dbReference type="OrthoDB" id="9803176at2"/>
<evidence type="ECO:0000313" key="18">
    <source>
        <dbReference type="Proteomes" id="UP000007383"/>
    </source>
</evidence>
<dbReference type="Pfam" id="PF01627">
    <property type="entry name" value="Hpt"/>
    <property type="match status" value="1"/>
</dbReference>
<dbReference type="AlphaFoldDB" id="H9UK81"/>
<dbReference type="HOGENOM" id="CLU_000650_3_6_12"/>
<dbReference type="PROSITE" id="PS50109">
    <property type="entry name" value="HIS_KIN"/>
    <property type="match status" value="1"/>
</dbReference>
<dbReference type="CDD" id="cd16916">
    <property type="entry name" value="HATPase_CheA-like"/>
    <property type="match status" value="1"/>
</dbReference>
<keyword evidence="7" id="KW-0547">Nucleotide-binding</keyword>
<keyword evidence="6" id="KW-0808">Transferase</keyword>
<dbReference type="eggNOG" id="COG0643">
    <property type="taxonomic scope" value="Bacteria"/>
</dbReference>
<feature type="modified residue" description="Phosphohistidine" evidence="12">
    <location>
        <position position="45"/>
    </location>
</feature>
<keyword evidence="10" id="KW-0902">Two-component regulatory system</keyword>
<evidence type="ECO:0000259" key="15">
    <source>
        <dbReference type="PROSITE" id="PS50851"/>
    </source>
</evidence>
<feature type="domain" description="HPt" evidence="16">
    <location>
        <begin position="1"/>
        <end position="102"/>
    </location>
</feature>
<dbReference type="SMART" id="SM00260">
    <property type="entry name" value="CheW"/>
    <property type="match status" value="1"/>
</dbReference>
<dbReference type="PROSITE" id="PS50851">
    <property type="entry name" value="CHEW"/>
    <property type="match status" value="1"/>
</dbReference>
<gene>
    <name evidence="17" type="ordered locus">Spiaf_1869</name>
</gene>
<dbReference type="InterPro" id="IPR051315">
    <property type="entry name" value="Bact_Chemotaxis_CheA"/>
</dbReference>
<dbReference type="SMART" id="SM00073">
    <property type="entry name" value="HPT"/>
    <property type="match status" value="1"/>
</dbReference>
<keyword evidence="18" id="KW-1185">Reference proteome</keyword>
<dbReference type="InterPro" id="IPR005467">
    <property type="entry name" value="His_kinase_dom"/>
</dbReference>
<dbReference type="PATRIC" id="fig|889378.3.peg.1858"/>
<dbReference type="InterPro" id="IPR003594">
    <property type="entry name" value="HATPase_dom"/>
</dbReference>
<evidence type="ECO:0000256" key="2">
    <source>
        <dbReference type="ARBA" id="ARBA00012438"/>
    </source>
</evidence>
<dbReference type="GO" id="GO:0000155">
    <property type="term" value="F:phosphorelay sensor kinase activity"/>
    <property type="evidence" value="ECO:0007669"/>
    <property type="project" value="InterPro"/>
</dbReference>
<dbReference type="InterPro" id="IPR004358">
    <property type="entry name" value="Sig_transdc_His_kin-like_C"/>
</dbReference>
<dbReference type="InterPro" id="IPR036061">
    <property type="entry name" value="CheW-like_dom_sf"/>
</dbReference>
<keyword evidence="4" id="KW-0145">Chemotaxis</keyword>
<evidence type="ECO:0000256" key="8">
    <source>
        <dbReference type="ARBA" id="ARBA00022777"/>
    </source>
</evidence>
<dbReference type="SUPFAM" id="SSF50341">
    <property type="entry name" value="CheW-like"/>
    <property type="match status" value="1"/>
</dbReference>
<evidence type="ECO:0000259" key="16">
    <source>
        <dbReference type="PROSITE" id="PS50894"/>
    </source>
</evidence>
<feature type="region of interest" description="Disordered" evidence="13">
    <location>
        <begin position="142"/>
        <end position="163"/>
    </location>
</feature>
<dbReference type="CDD" id="cd00088">
    <property type="entry name" value="HPT"/>
    <property type="match status" value="1"/>
</dbReference>
<dbReference type="Gene3D" id="1.10.287.560">
    <property type="entry name" value="Histidine kinase CheA-like, homodimeric domain"/>
    <property type="match status" value="1"/>
</dbReference>
<dbReference type="InterPro" id="IPR036641">
    <property type="entry name" value="HPT_dom_sf"/>
</dbReference>
<dbReference type="PROSITE" id="PS50894">
    <property type="entry name" value="HPT"/>
    <property type="match status" value="1"/>
</dbReference>
<dbReference type="PRINTS" id="PR00344">
    <property type="entry name" value="BCTRLSENSOR"/>
</dbReference>
<dbReference type="InterPro" id="IPR037006">
    <property type="entry name" value="CheA-like_homodim_sf"/>
</dbReference>
<dbReference type="SMART" id="SM01231">
    <property type="entry name" value="H-kinase_dim"/>
    <property type="match status" value="1"/>
</dbReference>
<dbReference type="SMART" id="SM00387">
    <property type="entry name" value="HATPase_c"/>
    <property type="match status" value="1"/>
</dbReference>
<dbReference type="InterPro" id="IPR036097">
    <property type="entry name" value="HisK_dim/P_sf"/>
</dbReference>
<dbReference type="CDD" id="cd00731">
    <property type="entry name" value="CheA_reg"/>
    <property type="match status" value="1"/>
</dbReference>
<dbReference type="PANTHER" id="PTHR43395:SF10">
    <property type="entry name" value="CHEMOTAXIS PROTEIN CHEA"/>
    <property type="match status" value="1"/>
</dbReference>
<dbReference type="SUPFAM" id="SSF47384">
    <property type="entry name" value="Homodimeric domain of signal transducing histidine kinase"/>
    <property type="match status" value="1"/>
</dbReference>
<dbReference type="RefSeq" id="WP_014455907.1">
    <property type="nucleotide sequence ID" value="NC_017098.1"/>
</dbReference>
<dbReference type="InterPro" id="IPR036890">
    <property type="entry name" value="HATPase_C_sf"/>
</dbReference>
<evidence type="ECO:0000256" key="6">
    <source>
        <dbReference type="ARBA" id="ARBA00022679"/>
    </source>
</evidence>
<dbReference type="Proteomes" id="UP000007383">
    <property type="component" value="Chromosome"/>
</dbReference>
<dbReference type="FunFam" id="3.30.565.10:FF:000016">
    <property type="entry name" value="Chemotaxis protein CheA, putative"/>
    <property type="match status" value="1"/>
</dbReference>
<dbReference type="KEGG" id="sfc:Spiaf_1869"/>
<comment type="catalytic activity">
    <reaction evidence="1">
        <text>ATP + protein L-histidine = ADP + protein N-phospho-L-histidine.</text>
        <dbReference type="EC" id="2.7.13.3"/>
    </reaction>
</comment>
<sequence>MQDKFRETFKAEALELLQTLESTLLDLENDAADTTSIASVFRVMHTIKGSGAMFGYQHISHFTHELETFMDRIRQGKMQVVPELIDILLQSRDHISVLLETPDPPPQSLQDTSARIIDLVRGVSGNDPDRGVSAVSPAAAAGGASGVQAGRGANGSATGGKPGEVHERPLITYRIRFVPERGLFRNGTNPLALLKELHVLGDCTCVPYVSSMPALAEFDPEDCYLRWDIILTTAAARTEIEDVFLFVQGDCQLQIDPVDDLSFEELEPSKRLGQILIERGVVTQQEIEAAVAAQLRLGQVLQSQGVDAYEIQSALEEQQHIRRSRKKLQDDSAQQSVRVSSDKLDVLVDLVGELVTLQSRLQQTALQLEHPTLVSLSENLQRITTELRDSTLNVRMLPIGAAYAKFRRLVRDLCRQLDKEVDLVTVGGDTELDKTVLEKLTDPLMHIIRNAVDHGIEQPAQRAASGKPSEGTVTLSAEHAGANVIISVTDDGKGLDREAILAKAIDRELVAPGSRLSDADIAGLLTLPGFSTAAEVTELSGRGVGMDVVRQQVEQLGGSFDIGDSDSGGTRVTLVLPLTLAIIDGLLTRVGNDHYVIPLSAVDECLEYREEDADRSRKSDAGQQVMANRGSLLSVVQLRHYFGVANPAPALQQVVVVKHRAGQIGLVVDQVVGSHQTVMKNLGLLYRDIPGISGATILGDGSVALVLDIQRLSAEIEHQEGKLRDT</sequence>
<feature type="domain" description="CheW-like" evidence="15">
    <location>
        <begin position="582"/>
        <end position="718"/>
    </location>
</feature>
<reference evidence="18" key="1">
    <citation type="journal article" date="2013" name="Stand. Genomic Sci.">
        <title>Complete genome sequence of the halophilic bacterium Spirochaeta africana type strain (Z-7692(T)) from the alkaline Lake Magadi in the East African Rift.</title>
        <authorList>
            <person name="Liolos K."/>
            <person name="Abt B."/>
            <person name="Scheuner C."/>
            <person name="Teshima H."/>
            <person name="Held B."/>
            <person name="Lapidus A."/>
            <person name="Nolan M."/>
            <person name="Lucas S."/>
            <person name="Deshpande S."/>
            <person name="Cheng J.F."/>
            <person name="Tapia R."/>
            <person name="Goodwin L.A."/>
            <person name="Pitluck S."/>
            <person name="Pagani I."/>
            <person name="Ivanova N."/>
            <person name="Mavromatis K."/>
            <person name="Mikhailova N."/>
            <person name="Huntemann M."/>
            <person name="Pati A."/>
            <person name="Chen A."/>
            <person name="Palaniappan K."/>
            <person name="Land M."/>
            <person name="Rohde M."/>
            <person name="Tindall B.J."/>
            <person name="Detter J.C."/>
            <person name="Goker M."/>
            <person name="Bristow J."/>
            <person name="Eisen J.A."/>
            <person name="Markowitz V."/>
            <person name="Hugenholtz P."/>
            <person name="Woyke T."/>
            <person name="Klenk H.P."/>
            <person name="Kyrpides N.C."/>
        </authorList>
    </citation>
    <scope>NUCLEOTIDE SEQUENCE</scope>
    <source>
        <strain evidence="18">ATCC 700263 / DSM 8902 / Z-7692</strain>
    </source>
</reference>
<dbReference type="GO" id="GO:0006935">
    <property type="term" value="P:chemotaxis"/>
    <property type="evidence" value="ECO:0007669"/>
    <property type="project" value="UniProtKB-KW"/>
</dbReference>
<dbReference type="STRING" id="889378.Spiaf_1869"/>
<evidence type="ECO:0000256" key="11">
    <source>
        <dbReference type="ARBA" id="ARBA00035100"/>
    </source>
</evidence>
<evidence type="ECO:0000256" key="13">
    <source>
        <dbReference type="SAM" id="MobiDB-lite"/>
    </source>
</evidence>
<dbReference type="InterPro" id="IPR002545">
    <property type="entry name" value="CheW-lke_dom"/>
</dbReference>
<proteinExistence type="predicted"/>
<evidence type="ECO:0000256" key="12">
    <source>
        <dbReference type="PROSITE-ProRule" id="PRU00110"/>
    </source>
</evidence>
<dbReference type="PANTHER" id="PTHR43395">
    <property type="entry name" value="SENSOR HISTIDINE KINASE CHEA"/>
    <property type="match status" value="1"/>
</dbReference>
<dbReference type="GO" id="GO:0005737">
    <property type="term" value="C:cytoplasm"/>
    <property type="evidence" value="ECO:0007669"/>
    <property type="project" value="InterPro"/>
</dbReference>
<feature type="compositionally biased region" description="Low complexity" evidence="13">
    <location>
        <begin position="142"/>
        <end position="151"/>
    </location>
</feature>
<keyword evidence="8 17" id="KW-0418">Kinase</keyword>
<evidence type="ECO:0000313" key="17">
    <source>
        <dbReference type="EMBL" id="AFG37924.1"/>
    </source>
</evidence>
<dbReference type="SUPFAM" id="SSF55874">
    <property type="entry name" value="ATPase domain of HSP90 chaperone/DNA topoisomerase II/histidine kinase"/>
    <property type="match status" value="1"/>
</dbReference>
<dbReference type="Gene3D" id="3.30.565.10">
    <property type="entry name" value="Histidine kinase-like ATPase, C-terminal domain"/>
    <property type="match status" value="1"/>
</dbReference>
<organism evidence="17 18">
    <name type="scientific">Spirochaeta africana (strain ATCC 700263 / DSM 8902 / Z-7692)</name>
    <dbReference type="NCBI Taxonomy" id="889378"/>
    <lineage>
        <taxon>Bacteria</taxon>
        <taxon>Pseudomonadati</taxon>
        <taxon>Spirochaetota</taxon>
        <taxon>Spirochaetia</taxon>
        <taxon>Spirochaetales</taxon>
        <taxon>Spirochaetaceae</taxon>
        <taxon>Spirochaeta</taxon>
    </lineage>
</organism>
<dbReference type="EMBL" id="CP003282">
    <property type="protein sequence ID" value="AFG37924.1"/>
    <property type="molecule type" value="Genomic_DNA"/>
</dbReference>
<dbReference type="SUPFAM" id="SSF47226">
    <property type="entry name" value="Histidine-containing phosphotransfer domain, HPT domain"/>
    <property type="match status" value="1"/>
</dbReference>
<evidence type="ECO:0000256" key="4">
    <source>
        <dbReference type="ARBA" id="ARBA00022500"/>
    </source>
</evidence>
<name>H9UK81_SPIAZ</name>
<dbReference type="Pfam" id="PF02895">
    <property type="entry name" value="H-kinase_dim"/>
    <property type="match status" value="1"/>
</dbReference>
<keyword evidence="5 12" id="KW-0597">Phosphoprotein</keyword>
<dbReference type="Pfam" id="PF01584">
    <property type="entry name" value="CheW"/>
    <property type="match status" value="1"/>
</dbReference>
<dbReference type="Pfam" id="PF02518">
    <property type="entry name" value="HATPase_c"/>
    <property type="match status" value="1"/>
</dbReference>
<evidence type="ECO:0000256" key="3">
    <source>
        <dbReference type="ARBA" id="ARBA00021495"/>
    </source>
</evidence>
<dbReference type="Gene3D" id="1.20.120.160">
    <property type="entry name" value="HPT domain"/>
    <property type="match status" value="1"/>
</dbReference>
<dbReference type="Gene3D" id="2.30.30.40">
    <property type="entry name" value="SH3 Domains"/>
    <property type="match status" value="1"/>
</dbReference>
<evidence type="ECO:0000256" key="7">
    <source>
        <dbReference type="ARBA" id="ARBA00022741"/>
    </source>
</evidence>
<evidence type="ECO:0000256" key="9">
    <source>
        <dbReference type="ARBA" id="ARBA00022840"/>
    </source>
</evidence>
<keyword evidence="9" id="KW-0067">ATP-binding</keyword>
<protein>
    <recommendedName>
        <fullName evidence="3">Chemotaxis protein CheA</fullName>
        <ecNumber evidence="2">2.7.13.3</ecNumber>
    </recommendedName>
</protein>